<dbReference type="Gene3D" id="1.10.10.10">
    <property type="entry name" value="Winged helix-like DNA-binding domain superfamily/Winged helix DNA-binding domain"/>
    <property type="match status" value="1"/>
</dbReference>
<feature type="domain" description="HTH luxR-type" evidence="3">
    <location>
        <begin position="144"/>
        <end position="209"/>
    </location>
</feature>
<accession>A0A1J5RC95</accession>
<dbReference type="Pfam" id="PF00072">
    <property type="entry name" value="Response_reg"/>
    <property type="match status" value="1"/>
</dbReference>
<dbReference type="CDD" id="cd17535">
    <property type="entry name" value="REC_NarL-like"/>
    <property type="match status" value="1"/>
</dbReference>
<dbReference type="Gene3D" id="3.40.50.2300">
    <property type="match status" value="1"/>
</dbReference>
<organism evidence="5">
    <name type="scientific">mine drainage metagenome</name>
    <dbReference type="NCBI Taxonomy" id="410659"/>
    <lineage>
        <taxon>unclassified sequences</taxon>
        <taxon>metagenomes</taxon>
        <taxon>ecological metagenomes</taxon>
    </lineage>
</organism>
<evidence type="ECO:0000313" key="5">
    <source>
        <dbReference type="EMBL" id="OIQ93712.1"/>
    </source>
</evidence>
<dbReference type="GO" id="GO:0000160">
    <property type="term" value="P:phosphorelay signal transduction system"/>
    <property type="evidence" value="ECO:0007669"/>
    <property type="project" value="InterPro"/>
</dbReference>
<dbReference type="InterPro" id="IPR011006">
    <property type="entry name" value="CheY-like_superfamily"/>
</dbReference>
<dbReference type="InterPro" id="IPR036388">
    <property type="entry name" value="WH-like_DNA-bd_sf"/>
</dbReference>
<dbReference type="SMART" id="SM00448">
    <property type="entry name" value="REC"/>
    <property type="match status" value="1"/>
</dbReference>
<dbReference type="PANTHER" id="PTHR45566:SF1">
    <property type="entry name" value="HTH-TYPE TRANSCRIPTIONAL REGULATOR YHJB-RELATED"/>
    <property type="match status" value="1"/>
</dbReference>
<dbReference type="GO" id="GO:0003677">
    <property type="term" value="F:DNA binding"/>
    <property type="evidence" value="ECO:0007669"/>
    <property type="project" value="UniProtKB-KW"/>
</dbReference>
<dbReference type="CDD" id="cd06170">
    <property type="entry name" value="LuxR_C_like"/>
    <property type="match status" value="1"/>
</dbReference>
<dbReference type="SUPFAM" id="SSF52172">
    <property type="entry name" value="CheY-like"/>
    <property type="match status" value="1"/>
</dbReference>
<dbReference type="PROSITE" id="PS00622">
    <property type="entry name" value="HTH_LUXR_1"/>
    <property type="match status" value="1"/>
</dbReference>
<dbReference type="SUPFAM" id="SSF46894">
    <property type="entry name" value="C-terminal effector domain of the bipartite response regulators"/>
    <property type="match status" value="1"/>
</dbReference>
<dbReference type="Pfam" id="PF00196">
    <property type="entry name" value="GerE"/>
    <property type="match status" value="1"/>
</dbReference>
<reference evidence="5" key="1">
    <citation type="submission" date="2016-10" db="EMBL/GenBank/DDBJ databases">
        <title>Sequence of Gallionella enrichment culture.</title>
        <authorList>
            <person name="Poehlein A."/>
            <person name="Muehling M."/>
            <person name="Daniel R."/>
        </authorList>
    </citation>
    <scope>NUCLEOTIDE SEQUENCE</scope>
</reference>
<gene>
    <name evidence="5" type="primary">degU_22</name>
    <name evidence="5" type="ORF">GALL_243030</name>
</gene>
<dbReference type="PANTHER" id="PTHR45566">
    <property type="entry name" value="HTH-TYPE TRANSCRIPTIONAL REGULATOR YHJB-RELATED"/>
    <property type="match status" value="1"/>
</dbReference>
<keyword evidence="2" id="KW-0238">DNA-binding</keyword>
<name>A0A1J5RC95_9ZZZZ</name>
<dbReference type="InterPro" id="IPR016032">
    <property type="entry name" value="Sig_transdc_resp-reg_C-effctor"/>
</dbReference>
<evidence type="ECO:0000259" key="4">
    <source>
        <dbReference type="PROSITE" id="PS50110"/>
    </source>
</evidence>
<proteinExistence type="predicted"/>
<evidence type="ECO:0000259" key="3">
    <source>
        <dbReference type="PROSITE" id="PS50043"/>
    </source>
</evidence>
<dbReference type="PROSITE" id="PS50043">
    <property type="entry name" value="HTH_LUXR_2"/>
    <property type="match status" value="1"/>
</dbReference>
<feature type="domain" description="Response regulatory" evidence="4">
    <location>
        <begin position="8"/>
        <end position="125"/>
    </location>
</feature>
<dbReference type="EMBL" id="MLJW01000201">
    <property type="protein sequence ID" value="OIQ93712.1"/>
    <property type="molecule type" value="Genomic_DNA"/>
</dbReference>
<dbReference type="SMART" id="SM00421">
    <property type="entry name" value="HTH_LUXR"/>
    <property type="match status" value="1"/>
</dbReference>
<dbReference type="AlphaFoldDB" id="A0A1J5RC95"/>
<protein>
    <submittedName>
        <fullName evidence="5">Transcriptional regulatory protein DegU</fullName>
    </submittedName>
</protein>
<dbReference type="InterPro" id="IPR001789">
    <property type="entry name" value="Sig_transdc_resp-reg_receiver"/>
</dbReference>
<dbReference type="InterPro" id="IPR051015">
    <property type="entry name" value="EvgA-like"/>
</dbReference>
<sequence length="217" mass="22876">MSETALPAVLIADDHPLFREALQSVAAEALPHCRLMEVADHGQALDLARRLPEIEMIFLDLNMPGMDGLNGLVALRNAVPAAPIVVVSAQEDAATMREAITLGAAGFMPKSLSKAEMVAAVAQVLEGALYLPDSGAAPESDAGLAEGIAQLTQQQRVVLQLLVNGQSNKRIAYELGIVESTVKAHVSAILRKLKVHSRTQAVIKAGKILAALRQAAP</sequence>
<dbReference type="PROSITE" id="PS50110">
    <property type="entry name" value="RESPONSE_REGULATORY"/>
    <property type="match status" value="1"/>
</dbReference>
<dbReference type="GO" id="GO:0006355">
    <property type="term" value="P:regulation of DNA-templated transcription"/>
    <property type="evidence" value="ECO:0007669"/>
    <property type="project" value="InterPro"/>
</dbReference>
<dbReference type="PRINTS" id="PR00038">
    <property type="entry name" value="HTHLUXR"/>
</dbReference>
<evidence type="ECO:0000256" key="1">
    <source>
        <dbReference type="ARBA" id="ARBA00022553"/>
    </source>
</evidence>
<dbReference type="InterPro" id="IPR000792">
    <property type="entry name" value="Tscrpt_reg_LuxR_C"/>
</dbReference>
<keyword evidence="1" id="KW-0597">Phosphoprotein</keyword>
<evidence type="ECO:0000256" key="2">
    <source>
        <dbReference type="ARBA" id="ARBA00023125"/>
    </source>
</evidence>
<dbReference type="InterPro" id="IPR058245">
    <property type="entry name" value="NreC/VraR/RcsB-like_REC"/>
</dbReference>
<comment type="caution">
    <text evidence="5">The sequence shown here is derived from an EMBL/GenBank/DDBJ whole genome shotgun (WGS) entry which is preliminary data.</text>
</comment>